<keyword evidence="6 8" id="KW-0560">Oxidoreductase</keyword>
<keyword evidence="12" id="KW-1185">Reference proteome</keyword>
<dbReference type="Pfam" id="PF02347">
    <property type="entry name" value="GDC-P"/>
    <property type="match status" value="2"/>
</dbReference>
<organism evidence="11 12">
    <name type="scientific">Nonomuraea longicatena</name>
    <dbReference type="NCBI Taxonomy" id="83682"/>
    <lineage>
        <taxon>Bacteria</taxon>
        <taxon>Bacillati</taxon>
        <taxon>Actinomycetota</taxon>
        <taxon>Actinomycetes</taxon>
        <taxon>Streptosporangiales</taxon>
        <taxon>Streptosporangiaceae</taxon>
        <taxon>Nonomuraea</taxon>
    </lineage>
</organism>
<comment type="caution">
    <text evidence="11">The sequence shown here is derived from an EMBL/GenBank/DDBJ whole genome shotgun (WGS) entry which is preliminary data.</text>
</comment>
<dbReference type="InterPro" id="IPR015421">
    <property type="entry name" value="PyrdxlP-dep_Trfase_major"/>
</dbReference>
<dbReference type="EC" id="1.4.4.2" evidence="8"/>
<name>A0ABN1Q9A3_9ACTN</name>
<evidence type="ECO:0000259" key="9">
    <source>
        <dbReference type="Pfam" id="PF02347"/>
    </source>
</evidence>
<dbReference type="InterPro" id="IPR015422">
    <property type="entry name" value="PyrdxlP-dep_Trfase_small"/>
</dbReference>
<dbReference type="CDD" id="cd00613">
    <property type="entry name" value="GDC-P"/>
    <property type="match status" value="2"/>
</dbReference>
<evidence type="ECO:0000313" key="12">
    <source>
        <dbReference type="Proteomes" id="UP001501578"/>
    </source>
</evidence>
<dbReference type="HAMAP" id="MF_00711">
    <property type="entry name" value="GcvP"/>
    <property type="match status" value="1"/>
</dbReference>
<feature type="domain" description="Glycine cleavage system P-protein N-terminal" evidence="9">
    <location>
        <begin position="34"/>
        <end position="454"/>
    </location>
</feature>
<keyword evidence="5 8" id="KW-0663">Pyridoxal phosphate</keyword>
<comment type="catalytic activity">
    <reaction evidence="7 8">
        <text>N(6)-[(R)-lipoyl]-L-lysyl-[glycine-cleavage complex H protein] + glycine + H(+) = N(6)-[(R)-S(8)-aminomethyldihydrolipoyl]-L-lysyl-[glycine-cleavage complex H protein] + CO2</text>
        <dbReference type="Rhea" id="RHEA:24304"/>
        <dbReference type="Rhea" id="RHEA-COMP:10494"/>
        <dbReference type="Rhea" id="RHEA-COMP:10495"/>
        <dbReference type="ChEBI" id="CHEBI:15378"/>
        <dbReference type="ChEBI" id="CHEBI:16526"/>
        <dbReference type="ChEBI" id="CHEBI:57305"/>
        <dbReference type="ChEBI" id="CHEBI:83099"/>
        <dbReference type="ChEBI" id="CHEBI:83143"/>
        <dbReference type="EC" id="1.4.4.2"/>
    </reaction>
</comment>
<dbReference type="NCBIfam" id="NF003346">
    <property type="entry name" value="PRK04366.1"/>
    <property type="match status" value="1"/>
</dbReference>
<dbReference type="InterPro" id="IPR020581">
    <property type="entry name" value="GDC_P"/>
</dbReference>
<evidence type="ECO:0000256" key="7">
    <source>
        <dbReference type="ARBA" id="ARBA00049026"/>
    </source>
</evidence>
<dbReference type="SUPFAM" id="SSF53383">
    <property type="entry name" value="PLP-dependent transferases"/>
    <property type="match status" value="2"/>
</dbReference>
<protein>
    <recommendedName>
        <fullName evidence="8">Glycine dehydrogenase (decarboxylating)</fullName>
        <ecNumber evidence="8">1.4.4.2</ecNumber>
    </recommendedName>
    <alternativeName>
        <fullName evidence="8">Glycine cleavage system P-protein</fullName>
    </alternativeName>
    <alternativeName>
        <fullName evidence="8">Glycine decarboxylase</fullName>
    </alternativeName>
    <alternativeName>
        <fullName evidence="8">Glycine dehydrogenase (aminomethyl-transferring)</fullName>
    </alternativeName>
</protein>
<evidence type="ECO:0000256" key="8">
    <source>
        <dbReference type="HAMAP-Rule" id="MF_00711"/>
    </source>
</evidence>
<evidence type="ECO:0000256" key="3">
    <source>
        <dbReference type="ARBA" id="ARBA00010756"/>
    </source>
</evidence>
<comment type="function">
    <text evidence="2 8">The glycine cleavage system catalyzes the degradation of glycine. The P protein binds the alpha-amino group of glycine through its pyridoxal phosphate cofactor; CO(2) is released and the remaining methylamine moiety is then transferred to the lipoamide cofactor of the H protein.</text>
</comment>
<evidence type="ECO:0000256" key="2">
    <source>
        <dbReference type="ARBA" id="ARBA00003788"/>
    </source>
</evidence>
<feature type="domain" description="Glycine dehydrogenase C-terminal" evidence="10">
    <location>
        <begin position="784"/>
        <end position="905"/>
    </location>
</feature>
<dbReference type="Gene3D" id="3.90.1150.10">
    <property type="entry name" value="Aspartate Aminotransferase, domain 1"/>
    <property type="match status" value="2"/>
</dbReference>
<feature type="modified residue" description="N6-(pyridoxal phosphate)lysine" evidence="8">
    <location>
        <position position="715"/>
    </location>
</feature>
<feature type="domain" description="Glycine cleavage system P-protein N-terminal" evidence="9">
    <location>
        <begin position="470"/>
        <end position="744"/>
    </location>
</feature>
<dbReference type="EMBL" id="BAAAHQ010000025">
    <property type="protein sequence ID" value="GAA0939002.1"/>
    <property type="molecule type" value="Genomic_DNA"/>
</dbReference>
<dbReference type="PANTHER" id="PTHR11773:SF1">
    <property type="entry name" value="GLYCINE DEHYDROGENASE (DECARBOXYLATING), MITOCHONDRIAL"/>
    <property type="match status" value="1"/>
</dbReference>
<dbReference type="NCBIfam" id="TIGR00461">
    <property type="entry name" value="gcvP"/>
    <property type="match status" value="1"/>
</dbReference>
<dbReference type="Proteomes" id="UP001501578">
    <property type="component" value="Unassembled WGS sequence"/>
</dbReference>
<dbReference type="Gene3D" id="3.40.640.10">
    <property type="entry name" value="Type I PLP-dependent aspartate aminotransferase-like (Major domain)"/>
    <property type="match status" value="2"/>
</dbReference>
<dbReference type="PANTHER" id="PTHR11773">
    <property type="entry name" value="GLYCINE DEHYDROGENASE, DECARBOXYLATING"/>
    <property type="match status" value="1"/>
</dbReference>
<accession>A0ABN1Q9A3</accession>
<evidence type="ECO:0000256" key="4">
    <source>
        <dbReference type="ARBA" id="ARBA00011690"/>
    </source>
</evidence>
<dbReference type="InterPro" id="IPR015424">
    <property type="entry name" value="PyrdxlP-dep_Trfase"/>
</dbReference>
<evidence type="ECO:0000313" key="11">
    <source>
        <dbReference type="EMBL" id="GAA0939002.1"/>
    </source>
</evidence>
<sequence length="964" mass="102829">MTEGEIRPPRKPGLHSLREGTLMTDLTAPPFATRHIGPSADEQQRMLEAVGFESVADLVAVAVPEAIRVKDPLKLPAAATESETIAELRALADRNQVMTSMIGLGYHDTITPAVIRRNLLENPGWYTAYTPYQPEISQGRLEALLNFQTVVSDLTGLDVAGASLLDEGTAAAEAMTLARRAGRSKSAVFVVDADALPQTKAVLATRAEPLGIELVFSDLDGDLPECFGVLVQYPGASGRVRDFRAVAERAHASGAIVVAAADLLALTLLASPGSLGADIAIGSSQRFGVPFGFGGPHAAYMSVREGLQRQMPGRLVGVSVDADGAPAYRLALQTREQHIRREKATSNICTAQVLLAVIAGMYAVYHGPDGLRRIARRAHAHAVTLAEVLRAGRVEVVHEVFFDTVTARVPGRAAQVVAEAAKRGVNVWQADADHVSVACDEKTELAHLERVAAAFGIPVELSDLADERALPAGLARDDDYLTHPVFHSHRSETALLRYLRKLQDKDIALDRSMIPLGSCTMKLNATTEMEPITWPEFAAVHPYAPAEQAEGYLELIGTLESWLAEVTGYDAVSIQPNAGSQGEFAGLLAIRAYHRANGDLGRDVCLIPSSAHGTNAASAVMAGMRVVVVACDDDGNVDLADLDAKLAKHRDTLAAIMVTYPSTHGVYEEAITEICAKVHDAGGQVYVDGANLNALVGLAKPGEFGADVSHLNLHKTFCIPHGGGGPGVGPVAVRGHLTPYLPGHALRDGSPVGPVSAAPYGSAGILPISWAYIRMMGGEGLRSATEQAILSANYLARRLAPHYPVLYTGRGGLVAHECIIDLRQITKETGVTVDDVAKRLIDYGFHAPTMSFPVAGTLMIEPTESEDLGELDRFAEAMVAIRGEIAKVASGAYDATDNPLRNAPHTAESVAADEWTHPYSRTEAAYPLASLRDGKYWVPVRRIDQAYGDRNLVCSCPPLSAYED</sequence>
<dbReference type="InterPro" id="IPR049316">
    <property type="entry name" value="GDC-P_C"/>
</dbReference>
<reference evidence="11 12" key="1">
    <citation type="journal article" date="2019" name="Int. J. Syst. Evol. Microbiol.">
        <title>The Global Catalogue of Microorganisms (GCM) 10K type strain sequencing project: providing services to taxonomists for standard genome sequencing and annotation.</title>
        <authorList>
            <consortium name="The Broad Institute Genomics Platform"/>
            <consortium name="The Broad Institute Genome Sequencing Center for Infectious Disease"/>
            <person name="Wu L."/>
            <person name="Ma J."/>
        </authorList>
    </citation>
    <scope>NUCLEOTIDE SEQUENCE [LARGE SCALE GENOMIC DNA]</scope>
    <source>
        <strain evidence="11 12">JCM 11136</strain>
    </source>
</reference>
<evidence type="ECO:0000256" key="5">
    <source>
        <dbReference type="ARBA" id="ARBA00022898"/>
    </source>
</evidence>
<dbReference type="InterPro" id="IPR003437">
    <property type="entry name" value="GcvP"/>
</dbReference>
<dbReference type="Pfam" id="PF21478">
    <property type="entry name" value="GcvP2_C"/>
    <property type="match status" value="1"/>
</dbReference>
<comment type="similarity">
    <text evidence="3 8">Belongs to the GcvP family.</text>
</comment>
<comment type="cofactor">
    <cofactor evidence="1 8">
        <name>pyridoxal 5'-phosphate</name>
        <dbReference type="ChEBI" id="CHEBI:597326"/>
    </cofactor>
</comment>
<comment type="subunit">
    <text evidence="4 8">The glycine cleavage system is composed of four proteins: P, T, L and H.</text>
</comment>
<evidence type="ECO:0000259" key="10">
    <source>
        <dbReference type="Pfam" id="PF21478"/>
    </source>
</evidence>
<evidence type="ECO:0000256" key="6">
    <source>
        <dbReference type="ARBA" id="ARBA00023002"/>
    </source>
</evidence>
<evidence type="ECO:0000256" key="1">
    <source>
        <dbReference type="ARBA" id="ARBA00001933"/>
    </source>
</evidence>
<dbReference type="InterPro" id="IPR049315">
    <property type="entry name" value="GDC-P_N"/>
</dbReference>
<gene>
    <name evidence="8 11" type="primary">gcvP</name>
    <name evidence="11" type="ORF">GCM10009560_49300</name>
</gene>
<proteinExistence type="inferred from homology"/>